<dbReference type="RefSeq" id="WP_268007241.1">
    <property type="nucleotide sequence ID" value="NZ_BSUT01000001.1"/>
</dbReference>
<evidence type="ECO:0000256" key="2">
    <source>
        <dbReference type="ARBA" id="ARBA00022801"/>
    </source>
</evidence>
<feature type="domain" description="HotDog ACOT-type" evidence="5">
    <location>
        <begin position="8"/>
        <end position="120"/>
    </location>
</feature>
<accession>A0ABY6ZLL8</accession>
<dbReference type="InterPro" id="IPR029069">
    <property type="entry name" value="HotDog_dom_sf"/>
</dbReference>
<dbReference type="Gene3D" id="3.10.129.10">
    <property type="entry name" value="Hotdog Thioesterase"/>
    <property type="match status" value="1"/>
</dbReference>
<evidence type="ECO:0000256" key="1">
    <source>
        <dbReference type="ARBA" id="ARBA00010458"/>
    </source>
</evidence>
<keyword evidence="2 3" id="KW-0378">Hydrolase</keyword>
<organism evidence="6 7">
    <name type="scientific">Alicyclobacillus fastidiosus</name>
    <dbReference type="NCBI Taxonomy" id="392011"/>
    <lineage>
        <taxon>Bacteria</taxon>
        <taxon>Bacillati</taxon>
        <taxon>Bacillota</taxon>
        <taxon>Bacilli</taxon>
        <taxon>Bacillales</taxon>
        <taxon>Alicyclobacillaceae</taxon>
        <taxon>Alicyclobacillus</taxon>
    </lineage>
</organism>
<evidence type="ECO:0000256" key="4">
    <source>
        <dbReference type="SAM" id="MobiDB-lite"/>
    </source>
</evidence>
<dbReference type="InterPro" id="IPR006683">
    <property type="entry name" value="Thioestr_dom"/>
</dbReference>
<dbReference type="PROSITE" id="PS51770">
    <property type="entry name" value="HOTDOG_ACOT"/>
    <property type="match status" value="1"/>
</dbReference>
<dbReference type="SUPFAM" id="SSF54637">
    <property type="entry name" value="Thioesterase/thiol ester dehydrase-isomerase"/>
    <property type="match status" value="1"/>
</dbReference>
<evidence type="ECO:0000256" key="3">
    <source>
        <dbReference type="PROSITE-ProRule" id="PRU01106"/>
    </source>
</evidence>
<protein>
    <submittedName>
        <fullName evidence="6">Acyl-CoA thioesterase</fullName>
    </submittedName>
</protein>
<sequence>MNEERYVRESRTFKASHVLPPDTNNHNTLFGGRLMAHIDDVAALSAMKHAREPVVTASTDSVDFLQPVKVDNEVSLEAFVTWTHNTSMEVFVKIVAEDLRTGERAVCATSFLTFVAIGPDGKPTQVPKVIPETEEEQFLHQGAPERAEARKARRFRNKQLADLLGTRRPWESPTQKPGPIVGPLS</sequence>
<evidence type="ECO:0000313" key="6">
    <source>
        <dbReference type="EMBL" id="WAH43357.1"/>
    </source>
</evidence>
<comment type="similarity">
    <text evidence="1">Belongs to the acyl coenzyme A hydrolase family.</text>
</comment>
<dbReference type="PANTHER" id="PTHR11049:SF24">
    <property type="entry name" value="CYTOSOLIC ACYL COENZYME A THIOESTER HYDROLASE"/>
    <property type="match status" value="1"/>
</dbReference>
<dbReference type="PANTHER" id="PTHR11049">
    <property type="entry name" value="ACYL COENZYME A THIOESTER HYDROLASE"/>
    <property type="match status" value="1"/>
</dbReference>
<dbReference type="InterPro" id="IPR040170">
    <property type="entry name" value="Cytosol_ACT"/>
</dbReference>
<gene>
    <name evidence="6" type="ORF">NZD89_08195</name>
</gene>
<name>A0ABY6ZLL8_9BACL</name>
<proteinExistence type="inferred from homology"/>
<dbReference type="InterPro" id="IPR033120">
    <property type="entry name" value="HOTDOG_ACOT"/>
</dbReference>
<keyword evidence="7" id="KW-1185">Reference proteome</keyword>
<dbReference type="EMBL" id="CP104067">
    <property type="protein sequence ID" value="WAH43357.1"/>
    <property type="molecule type" value="Genomic_DNA"/>
</dbReference>
<dbReference type="Proteomes" id="UP001164761">
    <property type="component" value="Chromosome"/>
</dbReference>
<evidence type="ECO:0000313" key="7">
    <source>
        <dbReference type="Proteomes" id="UP001164761"/>
    </source>
</evidence>
<dbReference type="Pfam" id="PF03061">
    <property type="entry name" value="4HBT"/>
    <property type="match status" value="1"/>
</dbReference>
<feature type="region of interest" description="Disordered" evidence="4">
    <location>
        <begin position="164"/>
        <end position="185"/>
    </location>
</feature>
<dbReference type="CDD" id="cd03442">
    <property type="entry name" value="BFIT_BACH"/>
    <property type="match status" value="1"/>
</dbReference>
<reference evidence="6" key="1">
    <citation type="submission" date="2022-08" db="EMBL/GenBank/DDBJ databases">
        <title>Alicyclobacillus fastidiosus DSM 17978, complete genome.</title>
        <authorList>
            <person name="Wang Q."/>
            <person name="Cai R."/>
            <person name="Wang Z."/>
        </authorList>
    </citation>
    <scope>NUCLEOTIDE SEQUENCE</scope>
    <source>
        <strain evidence="6">DSM 17978</strain>
    </source>
</reference>
<evidence type="ECO:0000259" key="5">
    <source>
        <dbReference type="PROSITE" id="PS51770"/>
    </source>
</evidence>